<proteinExistence type="predicted"/>
<dbReference type="Proteomes" id="UP000233551">
    <property type="component" value="Unassembled WGS sequence"/>
</dbReference>
<evidence type="ECO:0000313" key="6">
    <source>
        <dbReference type="Proteomes" id="UP000233551"/>
    </source>
</evidence>
<dbReference type="AlphaFoldDB" id="A0A218X3K2"/>
<evidence type="ECO:0000313" key="5">
    <source>
        <dbReference type="Proteomes" id="UP000197138"/>
    </source>
</evidence>
<evidence type="ECO:0000313" key="3">
    <source>
        <dbReference type="EMBL" id="OWM79260.1"/>
    </source>
</evidence>
<feature type="transmembrane region" description="Helical" evidence="1">
    <location>
        <begin position="15"/>
        <end position="34"/>
    </location>
</feature>
<organism evidence="3 5">
    <name type="scientific">Punica granatum</name>
    <name type="common">Pomegranate</name>
    <dbReference type="NCBI Taxonomy" id="22663"/>
    <lineage>
        <taxon>Eukaryota</taxon>
        <taxon>Viridiplantae</taxon>
        <taxon>Streptophyta</taxon>
        <taxon>Embryophyta</taxon>
        <taxon>Tracheophyta</taxon>
        <taxon>Spermatophyta</taxon>
        <taxon>Magnoliopsida</taxon>
        <taxon>eudicotyledons</taxon>
        <taxon>Gunneridae</taxon>
        <taxon>Pentapetalae</taxon>
        <taxon>rosids</taxon>
        <taxon>malvids</taxon>
        <taxon>Myrtales</taxon>
        <taxon>Lythraceae</taxon>
        <taxon>Punica</taxon>
    </lineage>
</organism>
<evidence type="ECO:0000256" key="1">
    <source>
        <dbReference type="SAM" id="Phobius"/>
    </source>
</evidence>
<protein>
    <recommendedName>
        <fullName evidence="2">PGG domain-containing protein</fullName>
    </recommendedName>
</protein>
<dbReference type="Pfam" id="PF13962">
    <property type="entry name" value="PGG"/>
    <property type="match status" value="1"/>
</dbReference>
<keyword evidence="1" id="KW-0812">Transmembrane</keyword>
<keyword evidence="1" id="KW-0472">Membrane</keyword>
<gene>
    <name evidence="3" type="ORF">CDL15_Pgr003432</name>
    <name evidence="4" type="ORF">CRG98_047627</name>
</gene>
<accession>A0A218X3K2</accession>
<reference evidence="4 6" key="3">
    <citation type="submission" date="2017-11" db="EMBL/GenBank/DDBJ databases">
        <title>De-novo sequencing of pomegranate (Punica granatum L.) genome.</title>
        <authorList>
            <person name="Akparov Z."/>
            <person name="Amiraslanov A."/>
            <person name="Hajiyeva S."/>
            <person name="Abbasov M."/>
            <person name="Kaur K."/>
            <person name="Hamwieh A."/>
            <person name="Solovyev V."/>
            <person name="Salamov A."/>
            <person name="Braich B."/>
            <person name="Kosarev P."/>
            <person name="Mahmoud A."/>
            <person name="Hajiyev E."/>
            <person name="Babayeva S."/>
            <person name="Izzatullayeva V."/>
            <person name="Mammadov A."/>
            <person name="Mammadov A."/>
            <person name="Sharifova S."/>
            <person name="Ojaghi J."/>
            <person name="Eynullazada K."/>
            <person name="Bayramov B."/>
            <person name="Abdulazimova A."/>
            <person name="Shahmuradov I."/>
        </authorList>
    </citation>
    <scope>NUCLEOTIDE SEQUENCE [LARGE SCALE GENOMIC DNA]</scope>
    <source>
        <strain evidence="4">AG2017</strain>
        <strain evidence="6">cv. AG2017</strain>
        <tissue evidence="4">Leaf</tissue>
    </source>
</reference>
<dbReference type="EMBL" id="PGOL01008147">
    <property type="protein sequence ID" value="PKI31981.1"/>
    <property type="molecule type" value="Genomic_DNA"/>
</dbReference>
<reference evidence="3" key="2">
    <citation type="submission" date="2017-06" db="EMBL/GenBank/DDBJ databases">
        <title>The pomegranate genome and the genomics of punicalagin biosynthesis.</title>
        <authorList>
            <person name="Xu C."/>
        </authorList>
    </citation>
    <scope>NUCLEOTIDE SEQUENCE [LARGE SCALE GENOMIC DNA]</scope>
    <source>
        <tissue evidence="3">Fresh leaf</tissue>
    </source>
</reference>
<dbReference type="Proteomes" id="UP000197138">
    <property type="component" value="Unassembled WGS sequence"/>
</dbReference>
<evidence type="ECO:0000259" key="2">
    <source>
        <dbReference type="Pfam" id="PF13962"/>
    </source>
</evidence>
<keyword evidence="6" id="KW-1185">Reference proteome</keyword>
<reference evidence="5" key="1">
    <citation type="journal article" date="2017" name="Plant J.">
        <title>The pomegranate (Punica granatum L.) genome and the genomics of punicalagin biosynthesis.</title>
        <authorList>
            <person name="Qin G."/>
            <person name="Xu C."/>
            <person name="Ming R."/>
            <person name="Tang H."/>
            <person name="Guyot R."/>
            <person name="Kramer E.M."/>
            <person name="Hu Y."/>
            <person name="Yi X."/>
            <person name="Qi Y."/>
            <person name="Xu X."/>
            <person name="Gao Z."/>
            <person name="Pan H."/>
            <person name="Jian J."/>
            <person name="Tian Y."/>
            <person name="Yue Z."/>
            <person name="Xu Y."/>
        </authorList>
    </citation>
    <scope>NUCLEOTIDE SEQUENCE [LARGE SCALE GENOMIC DNA]</scope>
    <source>
        <strain evidence="5">cv. Dabenzi</strain>
    </source>
</reference>
<comment type="caution">
    <text evidence="3">The sequence shown here is derived from an EMBL/GenBank/DDBJ whole genome shotgun (WGS) entry which is preliminary data.</text>
</comment>
<dbReference type="InterPro" id="IPR026961">
    <property type="entry name" value="PGG_dom"/>
</dbReference>
<keyword evidence="1" id="KW-1133">Transmembrane helix</keyword>
<name>A0A218X3K2_PUNGR</name>
<dbReference type="EMBL" id="MTKT01002492">
    <property type="protein sequence ID" value="OWM79260.1"/>
    <property type="molecule type" value="Genomic_DNA"/>
</dbReference>
<evidence type="ECO:0000313" key="4">
    <source>
        <dbReference type="EMBL" id="PKI31981.1"/>
    </source>
</evidence>
<sequence length="83" mass="8936">MDYRGDWMNDTRGSLMMVAIIIATITFAAPGGVWQNDTIEALNGPGSNDGIVCVAGNAVLAYYVLEVEHDLVHWVTHGPVPAH</sequence>
<feature type="domain" description="PGG" evidence="2">
    <location>
        <begin position="6"/>
        <end position="55"/>
    </location>
</feature>